<keyword evidence="2" id="KW-1185">Reference proteome</keyword>
<reference evidence="1" key="1">
    <citation type="submission" date="2013-12" db="EMBL/GenBank/DDBJ databases">
        <authorList>
            <person name="Omoto C.K."/>
            <person name="Sibley D."/>
            <person name="Venepally P."/>
            <person name="Hadjithomas M."/>
            <person name="Karamycheva S."/>
            <person name="Brunk B."/>
            <person name="Roos D."/>
            <person name="Caler E."/>
            <person name="Lorenzi H."/>
        </authorList>
    </citation>
    <scope>NUCLEOTIDE SEQUENCE</scope>
</reference>
<organism evidence="1 2">
    <name type="scientific">Gregarina niphandrodes</name>
    <name type="common">Septate eugregarine</name>
    <dbReference type="NCBI Taxonomy" id="110365"/>
    <lineage>
        <taxon>Eukaryota</taxon>
        <taxon>Sar</taxon>
        <taxon>Alveolata</taxon>
        <taxon>Apicomplexa</taxon>
        <taxon>Conoidasida</taxon>
        <taxon>Gregarinasina</taxon>
        <taxon>Eugregarinorida</taxon>
        <taxon>Gregarinidae</taxon>
        <taxon>Gregarina</taxon>
    </lineage>
</organism>
<sequence>MSKREYWTDAVSRAYYKYATVDEVSLIRFLADRIVPATADLRYATLSEAGRRNVETYFSEVAPKVYDDCSLYVHAWYKQVHAFKTEDLAKLNNVKRRNSVVTRDWQAGGVVRQE</sequence>
<protein>
    <submittedName>
        <fullName evidence="1">Uncharacterized protein</fullName>
    </submittedName>
</protein>
<dbReference type="AlphaFoldDB" id="A0A023BC88"/>
<gene>
    <name evidence="1" type="ORF">GNI_016290</name>
</gene>
<dbReference type="Proteomes" id="UP000019763">
    <property type="component" value="Unassembled WGS sequence"/>
</dbReference>
<comment type="caution">
    <text evidence="1">The sequence shown here is derived from an EMBL/GenBank/DDBJ whole genome shotgun (WGS) entry which is preliminary data.</text>
</comment>
<dbReference type="GeneID" id="22910846"/>
<dbReference type="VEuPathDB" id="CryptoDB:GNI_016290"/>
<dbReference type="RefSeq" id="XP_011128982.1">
    <property type="nucleotide sequence ID" value="XM_011130680.1"/>
</dbReference>
<proteinExistence type="predicted"/>
<dbReference type="EMBL" id="AFNH02000120">
    <property type="protein sequence ID" value="EZG82588.1"/>
    <property type="molecule type" value="Genomic_DNA"/>
</dbReference>
<accession>A0A023BC88</accession>
<name>A0A023BC88_GRENI</name>
<evidence type="ECO:0000313" key="2">
    <source>
        <dbReference type="Proteomes" id="UP000019763"/>
    </source>
</evidence>
<evidence type="ECO:0000313" key="1">
    <source>
        <dbReference type="EMBL" id="EZG82588.1"/>
    </source>
</evidence>